<dbReference type="AlphaFoldDB" id="A0AAE1CKK1"/>
<accession>A0AAE1CKK1</accession>
<dbReference type="GO" id="GO:0000978">
    <property type="term" value="F:RNA polymerase II cis-regulatory region sequence-specific DNA binding"/>
    <property type="evidence" value="ECO:0007669"/>
    <property type="project" value="TreeGrafter"/>
</dbReference>
<dbReference type="SMART" id="SM00338">
    <property type="entry name" value="BRLZ"/>
    <property type="match status" value="1"/>
</dbReference>
<dbReference type="GO" id="GO:0005634">
    <property type="term" value="C:nucleus"/>
    <property type="evidence" value="ECO:0007669"/>
    <property type="project" value="TreeGrafter"/>
</dbReference>
<dbReference type="Pfam" id="PF00170">
    <property type="entry name" value="bZIP_1"/>
    <property type="match status" value="1"/>
</dbReference>
<feature type="region of interest" description="Disordered" evidence="4">
    <location>
        <begin position="476"/>
        <end position="586"/>
    </location>
</feature>
<dbReference type="GO" id="GO:0000981">
    <property type="term" value="F:DNA-binding transcription factor activity, RNA polymerase II-specific"/>
    <property type="evidence" value="ECO:0007669"/>
    <property type="project" value="TreeGrafter"/>
</dbReference>
<dbReference type="PANTHER" id="PTHR23351">
    <property type="entry name" value="FOS TRANSCRIPTION FACTOR-RELATED"/>
    <property type="match status" value="1"/>
</dbReference>
<keyword evidence="1" id="KW-0805">Transcription regulation</keyword>
<feature type="region of interest" description="Disordered" evidence="4">
    <location>
        <begin position="733"/>
        <end position="821"/>
    </location>
</feature>
<evidence type="ECO:0000256" key="1">
    <source>
        <dbReference type="ARBA" id="ARBA00023015"/>
    </source>
</evidence>
<feature type="region of interest" description="Disordered" evidence="4">
    <location>
        <begin position="302"/>
        <end position="325"/>
    </location>
</feature>
<name>A0AAE1CKK1_9GAST</name>
<keyword evidence="7" id="KW-1185">Reference proteome</keyword>
<sequence length="821" mass="88014">MTSTVTTQSTSVHKPAAPLGDSVPVTAGGTLPESSTLSTDLYQSAIKIPPVTSSTSSSAGHPNSSTSVISGQQRPILPAPPRSPPPGSSASETKTNMSGLLNTKNLDEKLVVATLATLNSGTASSLIKQDLKWIIQSRRKAEGKSELQVEFKKPVKEEQLTSEEVVKRSRRRELNRLAARRSREKGQKRKDMLVEEIHKLQMHNTELLDILKSLTEQRNQIIDTLRQHMKQCSDYEATQKASVGLSHRVLSMLGVHTSETDSQPPEAPQLTLSVPPVSVAPTHTPAVSEVSGMSALYISTSELGSSPSQHSMSPGSQQIKKESGCWPPSPLVLSSDRSLGSLASFFEEKTGSTSPSMESVSLCSSANQSGEKFAGIGPLENPKIQDIMHSPSTNLELSEVPGQIFLFSPTDINAPLQLGSPSFLAYAVGKTTTHSNVAVSVSKKSSQVIDTKSWTNSLASVHAAVNFQIPVSKTGSPLVPILPKPSKIDERRKSSTASLSVKSEEGIALPVPYSSLTSSSPTTTQSAPSDSGLGSSQEEGGDGRGEEVVQYKHKLMKHRKQHSTDFTHPSRRGGIGGESKGAGGRPSLLERSFSFPSSRCEQLRSSSETFESQSNVVFRASGFSDSSHTSSSSVGFRKHLNSSKANPGITHMSLPTYVASVSKALASPLSSSLSSSVDLSALNTGSKKISSILKFHGTNTTDPESMRCLGDTAMEEERSADEGGLLHREIQGWASPMDTWPPAGSPRSNQRFPSRFPAQERRWSVDDYPSVPLNLSRRNSQDESFGVNESSHRTASSCSNSPTILSGNQRNTFNFSTDPYS</sequence>
<comment type="caution">
    <text evidence="6">The sequence shown here is derived from an EMBL/GenBank/DDBJ whole genome shotgun (WGS) entry which is preliminary data.</text>
</comment>
<evidence type="ECO:0000256" key="4">
    <source>
        <dbReference type="SAM" id="MobiDB-lite"/>
    </source>
</evidence>
<dbReference type="InterPro" id="IPR000837">
    <property type="entry name" value="AP-1"/>
</dbReference>
<feature type="compositionally biased region" description="Polar residues" evidence="4">
    <location>
        <begin position="787"/>
        <end position="821"/>
    </location>
</feature>
<dbReference type="CDD" id="cd14686">
    <property type="entry name" value="bZIP"/>
    <property type="match status" value="1"/>
</dbReference>
<dbReference type="PROSITE" id="PS50217">
    <property type="entry name" value="BZIP"/>
    <property type="match status" value="1"/>
</dbReference>
<evidence type="ECO:0000256" key="2">
    <source>
        <dbReference type="ARBA" id="ARBA00023125"/>
    </source>
</evidence>
<feature type="compositionally biased region" description="Gly residues" evidence="4">
    <location>
        <begin position="573"/>
        <end position="584"/>
    </location>
</feature>
<feature type="compositionally biased region" description="Low complexity" evidence="4">
    <location>
        <begin position="304"/>
        <end position="318"/>
    </location>
</feature>
<feature type="compositionally biased region" description="Low complexity" evidence="4">
    <location>
        <begin position="1"/>
        <end position="12"/>
    </location>
</feature>
<organism evidence="6 7">
    <name type="scientific">Elysia crispata</name>
    <name type="common">lettuce slug</name>
    <dbReference type="NCBI Taxonomy" id="231223"/>
    <lineage>
        <taxon>Eukaryota</taxon>
        <taxon>Metazoa</taxon>
        <taxon>Spiralia</taxon>
        <taxon>Lophotrochozoa</taxon>
        <taxon>Mollusca</taxon>
        <taxon>Gastropoda</taxon>
        <taxon>Heterobranchia</taxon>
        <taxon>Euthyneura</taxon>
        <taxon>Panpulmonata</taxon>
        <taxon>Sacoglossa</taxon>
        <taxon>Placobranchoidea</taxon>
        <taxon>Plakobranchidae</taxon>
        <taxon>Elysia</taxon>
    </lineage>
</organism>
<dbReference type="Proteomes" id="UP001283361">
    <property type="component" value="Unassembled WGS sequence"/>
</dbReference>
<gene>
    <name evidence="6" type="ORF">RRG08_042523</name>
</gene>
<evidence type="ECO:0000313" key="7">
    <source>
        <dbReference type="Proteomes" id="UP001283361"/>
    </source>
</evidence>
<dbReference type="PANTHER" id="PTHR23351:SF24">
    <property type="entry name" value="ACTIVATING TRANSCRIPTION FACTOR 3-RELATED"/>
    <property type="match status" value="1"/>
</dbReference>
<evidence type="ECO:0000313" key="6">
    <source>
        <dbReference type="EMBL" id="KAK3702530.1"/>
    </source>
</evidence>
<keyword evidence="3" id="KW-0804">Transcription</keyword>
<feature type="domain" description="BZIP" evidence="5">
    <location>
        <begin position="165"/>
        <end position="228"/>
    </location>
</feature>
<reference evidence="6" key="1">
    <citation type="journal article" date="2023" name="G3 (Bethesda)">
        <title>A reference genome for the long-term kleptoplast-retaining sea slug Elysia crispata morphotype clarki.</title>
        <authorList>
            <person name="Eastman K.E."/>
            <person name="Pendleton A.L."/>
            <person name="Shaikh M.A."/>
            <person name="Suttiyut T."/>
            <person name="Ogas R."/>
            <person name="Tomko P."/>
            <person name="Gavelis G."/>
            <person name="Widhalm J.R."/>
            <person name="Wisecaver J.H."/>
        </authorList>
    </citation>
    <scope>NUCLEOTIDE SEQUENCE</scope>
    <source>
        <strain evidence="6">ECLA1</strain>
    </source>
</reference>
<protein>
    <recommendedName>
        <fullName evidence="5">BZIP domain-containing protein</fullName>
    </recommendedName>
</protein>
<evidence type="ECO:0000259" key="5">
    <source>
        <dbReference type="PROSITE" id="PS50217"/>
    </source>
</evidence>
<dbReference type="SUPFAM" id="SSF57959">
    <property type="entry name" value="Leucine zipper domain"/>
    <property type="match status" value="1"/>
</dbReference>
<feature type="region of interest" description="Disordered" evidence="4">
    <location>
        <begin position="48"/>
        <end position="96"/>
    </location>
</feature>
<evidence type="ECO:0000256" key="3">
    <source>
        <dbReference type="ARBA" id="ARBA00023163"/>
    </source>
</evidence>
<feature type="compositionally biased region" description="Low complexity" evidence="4">
    <location>
        <begin position="510"/>
        <end position="531"/>
    </location>
</feature>
<feature type="compositionally biased region" description="Basic residues" evidence="4">
    <location>
        <begin position="551"/>
        <end position="561"/>
    </location>
</feature>
<dbReference type="InterPro" id="IPR046347">
    <property type="entry name" value="bZIP_sf"/>
</dbReference>
<dbReference type="InterPro" id="IPR004827">
    <property type="entry name" value="bZIP"/>
</dbReference>
<dbReference type="Gene3D" id="1.20.5.170">
    <property type="match status" value="1"/>
</dbReference>
<feature type="region of interest" description="Disordered" evidence="4">
    <location>
        <begin position="1"/>
        <end position="36"/>
    </location>
</feature>
<feature type="compositionally biased region" description="Basic and acidic residues" evidence="4">
    <location>
        <begin position="541"/>
        <end position="550"/>
    </location>
</feature>
<proteinExistence type="predicted"/>
<keyword evidence="2" id="KW-0238">DNA-binding</keyword>
<feature type="compositionally biased region" description="Polar residues" evidence="4">
    <location>
        <begin position="51"/>
        <end position="73"/>
    </location>
</feature>
<feature type="compositionally biased region" description="Pro residues" evidence="4">
    <location>
        <begin position="77"/>
        <end position="87"/>
    </location>
</feature>
<dbReference type="EMBL" id="JAWDGP010007852">
    <property type="protein sequence ID" value="KAK3702530.1"/>
    <property type="molecule type" value="Genomic_DNA"/>
</dbReference>